<protein>
    <submittedName>
        <fullName evidence="2">Uncharacterized protein</fullName>
    </submittedName>
</protein>
<proteinExistence type="predicted"/>
<gene>
    <name evidence="2" type="ORF">CALVIDRAFT_558840</name>
</gene>
<feature type="region of interest" description="Disordered" evidence="1">
    <location>
        <begin position="1"/>
        <end position="64"/>
    </location>
</feature>
<dbReference type="STRING" id="1330018.A0A167G593"/>
<evidence type="ECO:0000313" key="3">
    <source>
        <dbReference type="Proteomes" id="UP000076738"/>
    </source>
</evidence>
<keyword evidence="3" id="KW-1185">Reference proteome</keyword>
<organism evidence="2 3">
    <name type="scientific">Calocera viscosa (strain TUFC12733)</name>
    <dbReference type="NCBI Taxonomy" id="1330018"/>
    <lineage>
        <taxon>Eukaryota</taxon>
        <taxon>Fungi</taxon>
        <taxon>Dikarya</taxon>
        <taxon>Basidiomycota</taxon>
        <taxon>Agaricomycotina</taxon>
        <taxon>Dacrymycetes</taxon>
        <taxon>Dacrymycetales</taxon>
        <taxon>Dacrymycetaceae</taxon>
        <taxon>Calocera</taxon>
    </lineage>
</organism>
<accession>A0A167G593</accession>
<dbReference type="EMBL" id="KV417349">
    <property type="protein sequence ID" value="KZO90181.1"/>
    <property type="molecule type" value="Genomic_DNA"/>
</dbReference>
<sequence length="147" mass="16008">MRLLRPSPPAATGGSKAKPRKKAKKAKKQSKRGGSPRLVQRACDTDQADPAGAACRPYGAIPKGQRTRIPEVWDFDARRPAPVRSQDSTLAEEVVGEEITGPKEEEQLVRGIFDPGQRTSDKQVVFGAGEWEAVEGEGDDWEEEPDG</sequence>
<dbReference type="Proteomes" id="UP000076738">
    <property type="component" value="Unassembled WGS sequence"/>
</dbReference>
<evidence type="ECO:0000256" key="1">
    <source>
        <dbReference type="SAM" id="MobiDB-lite"/>
    </source>
</evidence>
<dbReference type="AlphaFoldDB" id="A0A167G593"/>
<reference evidence="2 3" key="1">
    <citation type="journal article" date="2016" name="Mol. Biol. Evol.">
        <title>Comparative Genomics of Early-Diverging Mushroom-Forming Fungi Provides Insights into the Origins of Lignocellulose Decay Capabilities.</title>
        <authorList>
            <person name="Nagy L.G."/>
            <person name="Riley R."/>
            <person name="Tritt A."/>
            <person name="Adam C."/>
            <person name="Daum C."/>
            <person name="Floudas D."/>
            <person name="Sun H."/>
            <person name="Yadav J.S."/>
            <person name="Pangilinan J."/>
            <person name="Larsson K.H."/>
            <person name="Matsuura K."/>
            <person name="Barry K."/>
            <person name="Labutti K."/>
            <person name="Kuo R."/>
            <person name="Ohm R.A."/>
            <person name="Bhattacharya S.S."/>
            <person name="Shirouzu T."/>
            <person name="Yoshinaga Y."/>
            <person name="Martin F.M."/>
            <person name="Grigoriev I.V."/>
            <person name="Hibbett D.S."/>
        </authorList>
    </citation>
    <scope>NUCLEOTIDE SEQUENCE [LARGE SCALE GENOMIC DNA]</scope>
    <source>
        <strain evidence="2 3">TUFC12733</strain>
    </source>
</reference>
<feature type="compositionally biased region" description="Basic residues" evidence="1">
    <location>
        <begin position="17"/>
        <end position="31"/>
    </location>
</feature>
<evidence type="ECO:0000313" key="2">
    <source>
        <dbReference type="EMBL" id="KZO90181.1"/>
    </source>
</evidence>
<name>A0A167G593_CALVF</name>